<evidence type="ECO:0000313" key="4">
    <source>
        <dbReference type="EMBL" id="ELY50941.1"/>
    </source>
</evidence>
<keyword evidence="2" id="KW-0472">Membrane</keyword>
<evidence type="ECO:0000256" key="2">
    <source>
        <dbReference type="SAM" id="Phobius"/>
    </source>
</evidence>
<sequence>MFVESFTFSYEVGLFPRFAALVTICGTLLLLSKNYLPESVRTAVDDSGSVFDYEESDFVDVDGVDGDQQAGDESTETEAKTRSSSQQHTQETSDRDSSSQSSTMEPEARRMQTILVGLLLGYGAVGYVVGLVLATPLFVIAYAMAFSIRRRIALALLVIAIVIALAFNHILPVDLTRGGL</sequence>
<comment type="caution">
    <text evidence="4">The sequence shown here is derived from an EMBL/GenBank/DDBJ whole genome shotgun (WGS) entry which is preliminary data.</text>
</comment>
<feature type="region of interest" description="Disordered" evidence="1">
    <location>
        <begin position="61"/>
        <end position="106"/>
    </location>
</feature>
<evidence type="ECO:0000313" key="5">
    <source>
        <dbReference type="Proteomes" id="UP000011602"/>
    </source>
</evidence>
<dbReference type="eggNOG" id="arCOG13689">
    <property type="taxonomic scope" value="Archaea"/>
</dbReference>
<dbReference type="AlphaFoldDB" id="L9WP00"/>
<dbReference type="InterPro" id="IPR009936">
    <property type="entry name" value="DUF1468"/>
</dbReference>
<name>L9WP00_9EURY</name>
<organism evidence="4 5">
    <name type="scientific">Natronolimnohabitans innermongolicus JCM 12255</name>
    <dbReference type="NCBI Taxonomy" id="1227499"/>
    <lineage>
        <taxon>Archaea</taxon>
        <taxon>Methanobacteriati</taxon>
        <taxon>Methanobacteriota</taxon>
        <taxon>Stenosarchaea group</taxon>
        <taxon>Halobacteria</taxon>
        <taxon>Halobacteriales</taxon>
        <taxon>Natrialbaceae</taxon>
        <taxon>Natronolimnohabitans</taxon>
    </lineage>
</organism>
<dbReference type="Proteomes" id="UP000011602">
    <property type="component" value="Unassembled WGS sequence"/>
</dbReference>
<reference evidence="4 5" key="1">
    <citation type="journal article" date="2014" name="PLoS Genet.">
        <title>Phylogenetically driven sequencing of extremely halophilic archaea reveals strategies for static and dynamic osmo-response.</title>
        <authorList>
            <person name="Becker E.A."/>
            <person name="Seitzer P.M."/>
            <person name="Tritt A."/>
            <person name="Larsen D."/>
            <person name="Krusor M."/>
            <person name="Yao A.I."/>
            <person name="Wu D."/>
            <person name="Madern D."/>
            <person name="Eisen J.A."/>
            <person name="Darling A.E."/>
            <person name="Facciotti M.T."/>
        </authorList>
    </citation>
    <scope>NUCLEOTIDE SEQUENCE [LARGE SCALE GENOMIC DNA]</scope>
    <source>
        <strain evidence="4 5">JCM 12255</strain>
    </source>
</reference>
<evidence type="ECO:0000256" key="1">
    <source>
        <dbReference type="SAM" id="MobiDB-lite"/>
    </source>
</evidence>
<dbReference type="STRING" id="1227499.C493_18186"/>
<dbReference type="EMBL" id="AOHZ01000084">
    <property type="protein sequence ID" value="ELY50941.1"/>
    <property type="molecule type" value="Genomic_DNA"/>
</dbReference>
<proteinExistence type="predicted"/>
<dbReference type="Pfam" id="PF07331">
    <property type="entry name" value="TctB"/>
    <property type="match status" value="1"/>
</dbReference>
<feature type="transmembrane region" description="Helical" evidence="2">
    <location>
        <begin position="152"/>
        <end position="171"/>
    </location>
</feature>
<keyword evidence="2" id="KW-1133">Transmembrane helix</keyword>
<accession>L9WP00</accession>
<evidence type="ECO:0000259" key="3">
    <source>
        <dbReference type="Pfam" id="PF07331"/>
    </source>
</evidence>
<feature type="transmembrane region" description="Helical" evidence="2">
    <location>
        <begin position="114"/>
        <end position="146"/>
    </location>
</feature>
<keyword evidence="2" id="KW-0812">Transmembrane</keyword>
<keyword evidence="5" id="KW-1185">Reference proteome</keyword>
<feature type="domain" description="DUF1468" evidence="3">
    <location>
        <begin position="12"/>
        <end position="175"/>
    </location>
</feature>
<protein>
    <recommendedName>
        <fullName evidence="3">DUF1468 domain-containing protein</fullName>
    </recommendedName>
</protein>
<gene>
    <name evidence="4" type="ORF">C493_18186</name>
</gene>